<feature type="binding site" evidence="4">
    <location>
        <position position="112"/>
    </location>
    <ligand>
        <name>a divalent metal cation</name>
        <dbReference type="ChEBI" id="CHEBI:60240"/>
        <label>1</label>
    </ligand>
</feature>
<dbReference type="AlphaFoldDB" id="G7W3V3"/>
<dbReference type="RefSeq" id="WP_014279446.1">
    <property type="nucleotide sequence ID" value="NC_016641.1"/>
</dbReference>
<dbReference type="PANTHER" id="PTHR46317:SF1">
    <property type="entry name" value="HYDROLASE, TATD FAMILY"/>
    <property type="match status" value="1"/>
</dbReference>
<name>G7W3V3_PAETH</name>
<reference key="2">
    <citation type="submission" date="2011-11" db="EMBL/GenBank/DDBJ databases">
        <authorList>
            <person name="Shin S.H."/>
            <person name="Kim S."/>
            <person name="Kim J.Y."/>
        </authorList>
    </citation>
    <scope>NUCLEOTIDE SEQUENCE</scope>
    <source>
        <strain>HPL-003</strain>
    </source>
</reference>
<feature type="binding site" evidence="4">
    <location>
        <position position="25"/>
    </location>
    <ligand>
        <name>a divalent metal cation</name>
        <dbReference type="ChEBI" id="CHEBI:60240"/>
        <label>1</label>
    </ligand>
</feature>
<keyword evidence="2 4" id="KW-0479">Metal-binding</keyword>
<feature type="binding site" evidence="4">
    <location>
        <position position="228"/>
    </location>
    <ligand>
        <name>a divalent metal cation</name>
        <dbReference type="ChEBI" id="CHEBI:60240"/>
        <label>1</label>
    </ligand>
</feature>
<accession>G7W3V3</accession>
<protein>
    <submittedName>
        <fullName evidence="5">Deoxyribonuclease</fullName>
    </submittedName>
</protein>
<reference evidence="5 6" key="3">
    <citation type="journal article" date="2012" name="J. Bacteriol.">
        <title>Genome Sequence of Paenibacillus terrae HPL-003, a Xylanase-Producing Bacterium Isolated from Soil Found in Forest Residue.</title>
        <authorList>
            <person name="Shin S.H."/>
            <person name="Kim S."/>
            <person name="Kim J.Y."/>
            <person name="Song H.Y."/>
            <person name="Cho S.J."/>
            <person name="Kim D.R."/>
            <person name="Lee K.I."/>
            <person name="Lim H.K."/>
            <person name="Park N.J."/>
            <person name="Hwang I.T."/>
            <person name="Yang K.S."/>
        </authorList>
    </citation>
    <scope>NUCLEOTIDE SEQUENCE [LARGE SCALE GENOMIC DNA]</scope>
    <source>
        <strain evidence="5 6">HPL-003</strain>
    </source>
</reference>
<dbReference type="CDD" id="cd01310">
    <property type="entry name" value="TatD_DNAse"/>
    <property type="match status" value="1"/>
</dbReference>
<evidence type="ECO:0000256" key="4">
    <source>
        <dbReference type="PIRSR" id="PIRSR005902-1"/>
    </source>
</evidence>
<dbReference type="PIRSF" id="PIRSF005902">
    <property type="entry name" value="DNase_TatD"/>
    <property type="match status" value="1"/>
</dbReference>
<evidence type="ECO:0000256" key="1">
    <source>
        <dbReference type="ARBA" id="ARBA00009275"/>
    </source>
</evidence>
<evidence type="ECO:0000313" key="5">
    <source>
        <dbReference type="EMBL" id="AET58713.1"/>
    </source>
</evidence>
<organism evidence="5 6">
    <name type="scientific">Paenibacillus terrae (strain HPL-003)</name>
    <dbReference type="NCBI Taxonomy" id="985665"/>
    <lineage>
        <taxon>Bacteria</taxon>
        <taxon>Bacillati</taxon>
        <taxon>Bacillota</taxon>
        <taxon>Bacilli</taxon>
        <taxon>Bacillales</taxon>
        <taxon>Paenibacillaceae</taxon>
        <taxon>Paenibacillus</taxon>
    </lineage>
</organism>
<dbReference type="GO" id="GO:0016788">
    <property type="term" value="F:hydrolase activity, acting on ester bonds"/>
    <property type="evidence" value="ECO:0007669"/>
    <property type="project" value="InterPro"/>
</dbReference>
<dbReference type="PANTHER" id="PTHR46317">
    <property type="entry name" value="HYDROLASE OF PHP SUPERFAMILY-RELATED PROTEIN"/>
    <property type="match status" value="1"/>
</dbReference>
<evidence type="ECO:0000313" key="6">
    <source>
        <dbReference type="Proteomes" id="UP000005876"/>
    </source>
</evidence>
<sequence>MNDSKNMKADTAAPKAAPAPLIDAHIHVDSYPSDQQELLLASLAASSVKAVIAVSMHLASSRANLCLSERYPGLVRPAFGFHPEQPLPPQAELDLLFDWMDKHAEHMVAVGEVGLPYYNRLEALQSGVPFDLAPYIELLERFVQFARKHNKPIVLHAVYEDADIACDLLERHGVTQAHFHWFKGSAATTERMARNGYYVSFTPDLLYEDEIRSLATQYPLGQVMAETDGPWPFEGPFAGQQTHPHMTAEVIRAYSKLTDQDETAVRQLFYDNTRRFYALSNL</sequence>
<dbReference type="EMBL" id="CP003107">
    <property type="protein sequence ID" value="AET58713.1"/>
    <property type="molecule type" value="Genomic_DNA"/>
</dbReference>
<keyword evidence="3" id="KW-0378">Hydrolase</keyword>
<dbReference type="Pfam" id="PF01026">
    <property type="entry name" value="TatD_DNase"/>
    <property type="match status" value="1"/>
</dbReference>
<dbReference type="KEGG" id="pta:HPL003_09760"/>
<dbReference type="HOGENOM" id="CLU_031506_5_2_9"/>
<evidence type="ECO:0000256" key="3">
    <source>
        <dbReference type="ARBA" id="ARBA00022801"/>
    </source>
</evidence>
<dbReference type="InterPro" id="IPR032466">
    <property type="entry name" value="Metal_Hydrolase"/>
</dbReference>
<dbReference type="GO" id="GO:0046872">
    <property type="term" value="F:metal ion binding"/>
    <property type="evidence" value="ECO:0007669"/>
    <property type="project" value="UniProtKB-KW"/>
</dbReference>
<reference evidence="6" key="1">
    <citation type="submission" date="2011-11" db="EMBL/GenBank/DDBJ databases">
        <title>Complete sequence of Paenibacillus terrae HPL-003.</title>
        <authorList>
            <person name="Shin S.H."/>
            <person name="Kim S."/>
            <person name="Kim J.Y."/>
        </authorList>
    </citation>
    <scope>NUCLEOTIDE SEQUENCE [LARGE SCALE GENOMIC DNA]</scope>
    <source>
        <strain evidence="6">HPL-003</strain>
    </source>
</reference>
<evidence type="ECO:0000256" key="2">
    <source>
        <dbReference type="ARBA" id="ARBA00022723"/>
    </source>
</evidence>
<dbReference type="eggNOG" id="COG0084">
    <property type="taxonomic scope" value="Bacteria"/>
</dbReference>
<feature type="binding site" evidence="4">
    <location>
        <position position="27"/>
    </location>
    <ligand>
        <name>a divalent metal cation</name>
        <dbReference type="ChEBI" id="CHEBI:60240"/>
        <label>1</label>
    </ligand>
</feature>
<comment type="similarity">
    <text evidence="1">Belongs to the metallo-dependent hydrolases superfamily. TatD-type hydrolase family.</text>
</comment>
<gene>
    <name evidence="5" type="ordered locus">HPL003_09760</name>
</gene>
<feature type="binding site" evidence="4">
    <location>
        <position position="156"/>
    </location>
    <ligand>
        <name>a divalent metal cation</name>
        <dbReference type="ChEBI" id="CHEBI:60240"/>
        <label>2</label>
    </ligand>
</feature>
<dbReference type="InterPro" id="IPR001130">
    <property type="entry name" value="TatD-like"/>
</dbReference>
<feature type="binding site" evidence="4">
    <location>
        <position position="180"/>
    </location>
    <ligand>
        <name>a divalent metal cation</name>
        <dbReference type="ChEBI" id="CHEBI:60240"/>
        <label>2</label>
    </ligand>
</feature>
<proteinExistence type="inferred from homology"/>
<dbReference type="STRING" id="985665.HPL003_09760"/>
<dbReference type="SUPFAM" id="SSF51556">
    <property type="entry name" value="Metallo-dependent hydrolases"/>
    <property type="match status" value="1"/>
</dbReference>
<dbReference type="Proteomes" id="UP000005876">
    <property type="component" value="Chromosome"/>
</dbReference>
<dbReference type="Gene3D" id="3.20.20.140">
    <property type="entry name" value="Metal-dependent hydrolases"/>
    <property type="match status" value="1"/>
</dbReference>